<dbReference type="PATRIC" id="fig|1225564.3.peg.4576"/>
<comment type="caution">
    <text evidence="2">The sequence shown here is derived from an EMBL/GenBank/DDBJ whole genome shotgun (WGS) entry which is preliminary data.</text>
</comment>
<evidence type="ECO:0000256" key="1">
    <source>
        <dbReference type="SAM" id="Phobius"/>
    </source>
</evidence>
<dbReference type="RefSeq" id="WP_047190282.1">
    <property type="nucleotide sequence ID" value="NZ_LCYG01000043.1"/>
</dbReference>
<organism evidence="2 3">
    <name type="scientific">Microvirga vignae</name>
    <dbReference type="NCBI Taxonomy" id="1225564"/>
    <lineage>
        <taxon>Bacteria</taxon>
        <taxon>Pseudomonadati</taxon>
        <taxon>Pseudomonadota</taxon>
        <taxon>Alphaproteobacteria</taxon>
        <taxon>Hyphomicrobiales</taxon>
        <taxon>Methylobacteriaceae</taxon>
        <taxon>Microvirga</taxon>
    </lineage>
</organism>
<dbReference type="EMBL" id="LCYG01000043">
    <property type="protein sequence ID" value="KLK91872.1"/>
    <property type="molecule type" value="Genomic_DNA"/>
</dbReference>
<keyword evidence="1" id="KW-0472">Membrane</keyword>
<keyword evidence="3" id="KW-1185">Reference proteome</keyword>
<feature type="transmembrane region" description="Helical" evidence="1">
    <location>
        <begin position="20"/>
        <end position="38"/>
    </location>
</feature>
<proteinExistence type="predicted"/>
<evidence type="ECO:0000313" key="2">
    <source>
        <dbReference type="EMBL" id="KLK91872.1"/>
    </source>
</evidence>
<dbReference type="Proteomes" id="UP000035489">
    <property type="component" value="Unassembled WGS sequence"/>
</dbReference>
<accession>A0A0H1RH05</accession>
<evidence type="ECO:0000313" key="3">
    <source>
        <dbReference type="Proteomes" id="UP000035489"/>
    </source>
</evidence>
<reference evidence="2 3" key="1">
    <citation type="submission" date="2015-05" db="EMBL/GenBank/DDBJ databases">
        <title>Draft genome sequence of Microvirga vignae strain BR3299, a novel nitrogen fixing bacteria isolated from Brazil semi-aired region.</title>
        <authorList>
            <person name="Zilli J.E."/>
            <person name="Passos S.R."/>
            <person name="Leite J."/>
            <person name="Baldani J.I."/>
            <person name="Xavier G.R."/>
            <person name="Rumjaneck N.G."/>
            <person name="Simoes-Araujo J.L."/>
        </authorList>
    </citation>
    <scope>NUCLEOTIDE SEQUENCE [LARGE SCALE GENOMIC DNA]</scope>
    <source>
        <strain evidence="2 3">BR3299</strain>
    </source>
</reference>
<dbReference type="AlphaFoldDB" id="A0A0H1RH05"/>
<gene>
    <name evidence="2" type="ORF">AA309_17335</name>
</gene>
<keyword evidence="1" id="KW-1133">Transmembrane helix</keyword>
<feature type="transmembrane region" description="Helical" evidence="1">
    <location>
        <begin position="44"/>
        <end position="61"/>
    </location>
</feature>
<name>A0A0H1RH05_9HYPH</name>
<protein>
    <submittedName>
        <fullName evidence="2">Uncharacterized protein</fullName>
    </submittedName>
</protein>
<keyword evidence="1" id="KW-0812">Transmembrane</keyword>
<sequence>MDPRYPPHPGIRLIRMPRWAAALVLIAAVSLGLLLIVLAAGLALILIPAAIITGMILRWRLRRRMAQARRAGEIIDVEYRIIEREQ</sequence>